<evidence type="ECO:0000256" key="3">
    <source>
        <dbReference type="ARBA" id="ARBA00023163"/>
    </source>
</evidence>
<dbReference type="AlphaFoldDB" id="A0A8A0RI10"/>
<dbReference type="GO" id="GO:0043565">
    <property type="term" value="F:sequence-specific DNA binding"/>
    <property type="evidence" value="ECO:0007669"/>
    <property type="project" value="InterPro"/>
</dbReference>
<keyword evidence="2" id="KW-0238">DNA-binding</keyword>
<accession>A0A8A0RI10</accession>
<dbReference type="SUPFAM" id="SSF46689">
    <property type="entry name" value="Homeodomain-like"/>
    <property type="match status" value="2"/>
</dbReference>
<dbReference type="GO" id="GO:0003700">
    <property type="term" value="F:DNA-binding transcription factor activity"/>
    <property type="evidence" value="ECO:0007669"/>
    <property type="project" value="InterPro"/>
</dbReference>
<dbReference type="KEGG" id="kme:H0A61_00212"/>
<dbReference type="InterPro" id="IPR020449">
    <property type="entry name" value="Tscrpt_reg_AraC-type_HTH"/>
</dbReference>
<dbReference type="InterPro" id="IPR018060">
    <property type="entry name" value="HTH_AraC"/>
</dbReference>
<evidence type="ECO:0000259" key="4">
    <source>
        <dbReference type="PROSITE" id="PS01124"/>
    </source>
</evidence>
<feature type="domain" description="HTH araC/xylS-type" evidence="4">
    <location>
        <begin position="324"/>
        <end position="422"/>
    </location>
</feature>
<name>A0A8A0RI10_9FIRM</name>
<dbReference type="EMBL" id="CP059066">
    <property type="protein sequence ID" value="QSQ07895.1"/>
    <property type="molecule type" value="Genomic_DNA"/>
</dbReference>
<evidence type="ECO:0000256" key="1">
    <source>
        <dbReference type="ARBA" id="ARBA00023015"/>
    </source>
</evidence>
<dbReference type="InterPro" id="IPR009057">
    <property type="entry name" value="Homeodomain-like_sf"/>
</dbReference>
<sequence length="425" mass="49581">MKNKFLNFDITGFPGKSLETAREMIRREFVYNVIYDNITSLSEAERYKRVLDIVHFPTVVFVVQVDGVIGQNTDRERFIKMRNRAYRELRRHINNASDGLIAILGRNSIGMAIAGEREIAVLLPVVLEEDKKKQVVLSKRYARYIKVVLEKELEFTVSIGIGNNYRDVRNLNKSYKEACRALKYKFYTGNGAVIHHDDLSTADEGNIRLFIENETKMVQGLRKNEFHEVFRSIRELFRYVRARNRIHPDVFRVRMLEMLTVASRTAVELGADSELMLSLKVRVGDEIERQSTLDEMLNWLLDVISEILDAIKERQQDNAVKLVSRAREYIEKNYHRDISLDDVSGYVNISPYYLSHIFKEVTGTSFSTYLIQIRIREAQKLLMTTDMSVSRISYLVGYRDPNYFSRIFKRVVGKSPNRFREGKKA</sequence>
<dbReference type="InterPro" id="IPR041522">
    <property type="entry name" value="CdaR_GGDEF"/>
</dbReference>
<protein>
    <submittedName>
        <fullName evidence="5">HTH-type transcriptional regulator YesS</fullName>
    </submittedName>
</protein>
<dbReference type="InterPro" id="IPR018062">
    <property type="entry name" value="HTH_AraC-typ_CS"/>
</dbReference>
<evidence type="ECO:0000256" key="2">
    <source>
        <dbReference type="ARBA" id="ARBA00023125"/>
    </source>
</evidence>
<keyword evidence="6" id="KW-1185">Reference proteome</keyword>
<evidence type="ECO:0000313" key="5">
    <source>
        <dbReference type="EMBL" id="QSQ07895.1"/>
    </source>
</evidence>
<dbReference type="Gene3D" id="1.10.10.60">
    <property type="entry name" value="Homeodomain-like"/>
    <property type="match status" value="2"/>
</dbReference>
<dbReference type="Proteomes" id="UP000662904">
    <property type="component" value="Chromosome"/>
</dbReference>
<dbReference type="Pfam" id="PF17853">
    <property type="entry name" value="GGDEF_2"/>
    <property type="match status" value="1"/>
</dbReference>
<dbReference type="PROSITE" id="PS01124">
    <property type="entry name" value="HTH_ARAC_FAMILY_2"/>
    <property type="match status" value="1"/>
</dbReference>
<gene>
    <name evidence="5" type="primary">yesS_1</name>
    <name evidence="5" type="ORF">H0A61_00212</name>
</gene>
<dbReference type="Pfam" id="PF12833">
    <property type="entry name" value="HTH_18"/>
    <property type="match status" value="1"/>
</dbReference>
<evidence type="ECO:0000313" key="6">
    <source>
        <dbReference type="Proteomes" id="UP000662904"/>
    </source>
</evidence>
<dbReference type="PANTHER" id="PTHR43280:SF2">
    <property type="entry name" value="HTH-TYPE TRANSCRIPTIONAL REGULATOR EXSA"/>
    <property type="match status" value="1"/>
</dbReference>
<keyword evidence="1" id="KW-0805">Transcription regulation</keyword>
<dbReference type="PANTHER" id="PTHR43280">
    <property type="entry name" value="ARAC-FAMILY TRANSCRIPTIONAL REGULATOR"/>
    <property type="match status" value="1"/>
</dbReference>
<reference evidence="5" key="1">
    <citation type="submission" date="2020-07" db="EMBL/GenBank/DDBJ databases">
        <title>Koleobacter methoxysyntrophicus gen. nov., sp. nov., a novel anaerobic bacterium isolated from deep subsurface oil field and proposal of Koleobacterales ord. nov. in the phylum Firmicutes.</title>
        <authorList>
            <person name="Sakamoto S."/>
            <person name="Tamaki H."/>
        </authorList>
    </citation>
    <scope>NUCLEOTIDE SEQUENCE</scope>
    <source>
        <strain evidence="5">NRmbB1</strain>
    </source>
</reference>
<dbReference type="PROSITE" id="PS00041">
    <property type="entry name" value="HTH_ARAC_FAMILY_1"/>
    <property type="match status" value="1"/>
</dbReference>
<proteinExistence type="predicted"/>
<dbReference type="SMART" id="SM00342">
    <property type="entry name" value="HTH_ARAC"/>
    <property type="match status" value="1"/>
</dbReference>
<dbReference type="RefSeq" id="WP_206708143.1">
    <property type="nucleotide sequence ID" value="NZ_CP059066.1"/>
</dbReference>
<organism evidence="5 6">
    <name type="scientific">Koleobacter methoxysyntrophicus</name>
    <dbReference type="NCBI Taxonomy" id="2751313"/>
    <lineage>
        <taxon>Bacteria</taxon>
        <taxon>Bacillati</taxon>
        <taxon>Bacillota</taxon>
        <taxon>Clostridia</taxon>
        <taxon>Koleobacterales</taxon>
        <taxon>Koleobacteraceae</taxon>
        <taxon>Koleobacter</taxon>
    </lineage>
</organism>
<keyword evidence="3" id="KW-0804">Transcription</keyword>
<dbReference type="PRINTS" id="PR00032">
    <property type="entry name" value="HTHARAC"/>
</dbReference>